<gene>
    <name evidence="2" type="ORF">C7451_106163</name>
</gene>
<name>A0A2V3VH95_9SPHN</name>
<feature type="transmembrane region" description="Helical" evidence="1">
    <location>
        <begin position="21"/>
        <end position="39"/>
    </location>
</feature>
<keyword evidence="3" id="KW-1185">Reference proteome</keyword>
<dbReference type="Proteomes" id="UP000248014">
    <property type="component" value="Unassembled WGS sequence"/>
</dbReference>
<dbReference type="EMBL" id="QJJM01000006">
    <property type="protein sequence ID" value="PXW75999.1"/>
    <property type="molecule type" value="Genomic_DNA"/>
</dbReference>
<accession>A0A2V3VH95</accession>
<keyword evidence="1" id="KW-0812">Transmembrane</keyword>
<evidence type="ECO:0000313" key="3">
    <source>
        <dbReference type="Proteomes" id="UP000248014"/>
    </source>
</evidence>
<sequence length="88" mass="9424">MAEQTPIIVTDNTLEGQVSTLLRYLVAAGGAFALGKGWIDDATLQALTALVTVAAPMAWGIWRTYSAKRKLIKAALFAPNDIAQVVHK</sequence>
<dbReference type="AlphaFoldDB" id="A0A2V3VH95"/>
<dbReference type="RefSeq" id="WP_110298675.1">
    <property type="nucleotide sequence ID" value="NZ_QJJM01000006.1"/>
</dbReference>
<evidence type="ECO:0000313" key="2">
    <source>
        <dbReference type="EMBL" id="PXW75999.1"/>
    </source>
</evidence>
<dbReference type="Pfam" id="PF23987">
    <property type="entry name" value="Phage_holin_10"/>
    <property type="match status" value="1"/>
</dbReference>
<evidence type="ECO:0000256" key="1">
    <source>
        <dbReference type="SAM" id="Phobius"/>
    </source>
</evidence>
<keyword evidence="1" id="KW-1133">Transmembrane helix</keyword>
<organism evidence="2 3">
    <name type="scientific">Blastomonas natatoria</name>
    <dbReference type="NCBI Taxonomy" id="34015"/>
    <lineage>
        <taxon>Bacteria</taxon>
        <taxon>Pseudomonadati</taxon>
        <taxon>Pseudomonadota</taxon>
        <taxon>Alphaproteobacteria</taxon>
        <taxon>Sphingomonadales</taxon>
        <taxon>Sphingomonadaceae</taxon>
        <taxon>Blastomonas</taxon>
    </lineage>
</organism>
<dbReference type="InterPro" id="IPR058159">
    <property type="entry name" value="Phage_holin_10"/>
</dbReference>
<keyword evidence="1" id="KW-0472">Membrane</keyword>
<evidence type="ECO:0008006" key="4">
    <source>
        <dbReference type="Google" id="ProtNLM"/>
    </source>
</evidence>
<feature type="transmembrane region" description="Helical" evidence="1">
    <location>
        <begin position="45"/>
        <end position="62"/>
    </location>
</feature>
<comment type="caution">
    <text evidence="2">The sequence shown here is derived from an EMBL/GenBank/DDBJ whole genome shotgun (WGS) entry which is preliminary data.</text>
</comment>
<reference evidence="2 3" key="1">
    <citation type="submission" date="2018-05" db="EMBL/GenBank/DDBJ databases">
        <title>Genomic Encyclopedia of Type Strains, Phase IV (KMG-IV): sequencing the most valuable type-strain genomes for metagenomic binning, comparative biology and taxonomic classification.</title>
        <authorList>
            <person name="Goeker M."/>
        </authorList>
    </citation>
    <scope>NUCLEOTIDE SEQUENCE [LARGE SCALE GENOMIC DNA]</scope>
    <source>
        <strain evidence="2 3">DSM 3183</strain>
    </source>
</reference>
<dbReference type="OrthoDB" id="7596886at2"/>
<protein>
    <recommendedName>
        <fullName evidence="4">Holin</fullName>
    </recommendedName>
</protein>
<proteinExistence type="predicted"/>